<evidence type="ECO:0000256" key="4">
    <source>
        <dbReference type="ARBA" id="ARBA00023125"/>
    </source>
</evidence>
<evidence type="ECO:0000256" key="5">
    <source>
        <dbReference type="ARBA" id="ARBA00023163"/>
    </source>
</evidence>
<dbReference type="AlphaFoldDB" id="A0A5N6TYR2"/>
<dbReference type="OrthoDB" id="5414787at2759"/>
<accession>A0A5N6TYR2</accession>
<dbReference type="InterPro" id="IPR051430">
    <property type="entry name" value="Fungal_TF_Env_Response"/>
</dbReference>
<dbReference type="GO" id="GO:0008270">
    <property type="term" value="F:zinc ion binding"/>
    <property type="evidence" value="ECO:0007669"/>
    <property type="project" value="InterPro"/>
</dbReference>
<dbReference type="GO" id="GO:0006351">
    <property type="term" value="P:DNA-templated transcription"/>
    <property type="evidence" value="ECO:0007669"/>
    <property type="project" value="InterPro"/>
</dbReference>
<feature type="domain" description="Zn(2)-C6 fungal-type" evidence="8">
    <location>
        <begin position="23"/>
        <end position="54"/>
    </location>
</feature>
<dbReference type="SUPFAM" id="SSF57701">
    <property type="entry name" value="Zn2/Cys6 DNA-binding domain"/>
    <property type="match status" value="1"/>
</dbReference>
<gene>
    <name evidence="9" type="ORF">BDV25DRAFT_171383</name>
</gene>
<dbReference type="SMART" id="SM00066">
    <property type="entry name" value="GAL4"/>
    <property type="match status" value="1"/>
</dbReference>
<keyword evidence="5" id="KW-0804">Transcription</keyword>
<proteinExistence type="predicted"/>
<dbReference type="CDD" id="cd00067">
    <property type="entry name" value="GAL4"/>
    <property type="match status" value="1"/>
</dbReference>
<dbReference type="GO" id="GO:0001228">
    <property type="term" value="F:DNA-binding transcription activator activity, RNA polymerase II-specific"/>
    <property type="evidence" value="ECO:0007669"/>
    <property type="project" value="TreeGrafter"/>
</dbReference>
<keyword evidence="2" id="KW-0862">Zinc</keyword>
<sequence length="758" mass="84940">MTSRTDSFPDPTLPRKRPRPVVSCLRCREKKLKCDRVSPCQNCTKAGCREDCAYSYSGNAPDPLPRAKRPRCSSSECEHLESRTEPRLGVLEDLQQRVIKLEERLSMRPPEASQAREVQPATVHARKDDTAQPADSPPFLGTLVVKGSRTRYHGQNNRVTLLSKFAEANDFISQCNEDPAIVGLAREVQFLQTKLQGPLNSPSAVLDMDLSPELMQLRARLPAQNTCDRLVEVYFTNFETTFRILHAPTFRRQYEQFWSDSHHESYQTSSPFLPQLTAVMVVSLSLDEQHTKVNDPSAWEYLKGLAVPTMQQWVQNLTRKQRTELGSLQVETLLLWYQRLRLTSAEELWGITGGLVRSAMVMGLHLHLTERTKLSAFQMELRRRLWFTLVEMDLQASITAGMPLMTPGLEFGPAPANINDADMDESASELPPSKPLSEWTDSLTQVTLAMSLSDRIKAMAGVRMTSPVADSALLQLGKPLEQGLAQVPPPLRLCSQLTTDTKPAALLNCVLMDVCLRRPLLCLYRPVVLADRPQGTAFEEIQRSCLDASLTILSYQDYFDPNVAELDIFESDSYWNAFQRICKNDILWAALSVCGCIKHFNDKWSPTYTKASLTRVVENTLDNLTQRIDEPGSNLKDVLLLAVVLQSVRVRGSAQLQMHWMSQGAKKALTACRQRLLPAVAEESFALNLADFAQMLQTTQPLLTPTGQAIEGQEQFPSAAQVQLPEDFLAQSSALATEFNDFQGDPFAFGDGSFAWNL</sequence>
<dbReference type="Proteomes" id="UP000325780">
    <property type="component" value="Unassembled WGS sequence"/>
</dbReference>
<dbReference type="GO" id="GO:0005634">
    <property type="term" value="C:nucleus"/>
    <property type="evidence" value="ECO:0007669"/>
    <property type="project" value="TreeGrafter"/>
</dbReference>
<evidence type="ECO:0000256" key="3">
    <source>
        <dbReference type="ARBA" id="ARBA00023015"/>
    </source>
</evidence>
<dbReference type="PANTHER" id="PTHR31944">
    <property type="entry name" value="HEME-RESPONSIVE ZINC FINGER TRANSCRIPTION FACTOR HAP1"/>
    <property type="match status" value="1"/>
</dbReference>
<dbReference type="CDD" id="cd12148">
    <property type="entry name" value="fungal_TF_MHR"/>
    <property type="match status" value="1"/>
</dbReference>
<feature type="region of interest" description="Disordered" evidence="7">
    <location>
        <begin position="107"/>
        <end position="140"/>
    </location>
</feature>
<evidence type="ECO:0000256" key="2">
    <source>
        <dbReference type="ARBA" id="ARBA00022833"/>
    </source>
</evidence>
<dbReference type="PROSITE" id="PS00463">
    <property type="entry name" value="ZN2_CY6_FUNGAL_1"/>
    <property type="match status" value="1"/>
</dbReference>
<dbReference type="GO" id="GO:0000978">
    <property type="term" value="F:RNA polymerase II cis-regulatory region sequence-specific DNA binding"/>
    <property type="evidence" value="ECO:0007669"/>
    <property type="project" value="TreeGrafter"/>
</dbReference>
<keyword evidence="1" id="KW-0479">Metal-binding</keyword>
<keyword evidence="4" id="KW-0238">DNA-binding</keyword>
<evidence type="ECO:0000256" key="1">
    <source>
        <dbReference type="ARBA" id="ARBA00022723"/>
    </source>
</evidence>
<keyword evidence="10" id="KW-1185">Reference proteome</keyword>
<evidence type="ECO:0000313" key="10">
    <source>
        <dbReference type="Proteomes" id="UP000325780"/>
    </source>
</evidence>
<dbReference type="InterPro" id="IPR036864">
    <property type="entry name" value="Zn2-C6_fun-type_DNA-bd_sf"/>
</dbReference>
<dbReference type="PANTHER" id="PTHR31944:SF131">
    <property type="entry name" value="HEME-RESPONSIVE ZINC FINGER TRANSCRIPTION FACTOR HAP1"/>
    <property type="match status" value="1"/>
</dbReference>
<evidence type="ECO:0000259" key="8">
    <source>
        <dbReference type="PROSITE" id="PS50048"/>
    </source>
</evidence>
<keyword evidence="6" id="KW-0539">Nucleus</keyword>
<dbReference type="Pfam" id="PF00172">
    <property type="entry name" value="Zn_clus"/>
    <property type="match status" value="1"/>
</dbReference>
<dbReference type="InterPro" id="IPR001138">
    <property type="entry name" value="Zn2Cys6_DnaBD"/>
</dbReference>
<dbReference type="Pfam" id="PF04082">
    <property type="entry name" value="Fungal_trans"/>
    <property type="match status" value="1"/>
</dbReference>
<dbReference type="SMART" id="SM00906">
    <property type="entry name" value="Fungal_trans"/>
    <property type="match status" value="1"/>
</dbReference>
<dbReference type="PROSITE" id="PS50048">
    <property type="entry name" value="ZN2_CY6_FUNGAL_2"/>
    <property type="match status" value="1"/>
</dbReference>
<organism evidence="9 10">
    <name type="scientific">Aspergillus avenaceus</name>
    <dbReference type="NCBI Taxonomy" id="36643"/>
    <lineage>
        <taxon>Eukaryota</taxon>
        <taxon>Fungi</taxon>
        <taxon>Dikarya</taxon>
        <taxon>Ascomycota</taxon>
        <taxon>Pezizomycotina</taxon>
        <taxon>Eurotiomycetes</taxon>
        <taxon>Eurotiomycetidae</taxon>
        <taxon>Eurotiales</taxon>
        <taxon>Aspergillaceae</taxon>
        <taxon>Aspergillus</taxon>
        <taxon>Aspergillus subgen. Circumdati</taxon>
    </lineage>
</organism>
<keyword evidence="3" id="KW-0805">Transcription regulation</keyword>
<evidence type="ECO:0000256" key="7">
    <source>
        <dbReference type="SAM" id="MobiDB-lite"/>
    </source>
</evidence>
<name>A0A5N6TYR2_ASPAV</name>
<protein>
    <recommendedName>
        <fullName evidence="8">Zn(2)-C6 fungal-type domain-containing protein</fullName>
    </recommendedName>
</protein>
<dbReference type="InterPro" id="IPR007219">
    <property type="entry name" value="XnlR_reg_dom"/>
</dbReference>
<dbReference type="Gene3D" id="4.10.240.10">
    <property type="entry name" value="Zn(2)-C6 fungal-type DNA-binding domain"/>
    <property type="match status" value="1"/>
</dbReference>
<dbReference type="EMBL" id="ML742069">
    <property type="protein sequence ID" value="KAE8151522.1"/>
    <property type="molecule type" value="Genomic_DNA"/>
</dbReference>
<evidence type="ECO:0000256" key="6">
    <source>
        <dbReference type="ARBA" id="ARBA00023242"/>
    </source>
</evidence>
<reference evidence="9 10" key="1">
    <citation type="submission" date="2019-04" db="EMBL/GenBank/DDBJ databases">
        <title>Friends and foes A comparative genomics study of 23 Aspergillus species from section Flavi.</title>
        <authorList>
            <consortium name="DOE Joint Genome Institute"/>
            <person name="Kjaerbolling I."/>
            <person name="Vesth T."/>
            <person name="Frisvad J.C."/>
            <person name="Nybo J.L."/>
            <person name="Theobald S."/>
            <person name="Kildgaard S."/>
            <person name="Isbrandt T."/>
            <person name="Kuo A."/>
            <person name="Sato A."/>
            <person name="Lyhne E.K."/>
            <person name="Kogle M.E."/>
            <person name="Wiebenga A."/>
            <person name="Kun R.S."/>
            <person name="Lubbers R.J."/>
            <person name="Makela M.R."/>
            <person name="Barry K."/>
            <person name="Chovatia M."/>
            <person name="Clum A."/>
            <person name="Daum C."/>
            <person name="Haridas S."/>
            <person name="He G."/>
            <person name="LaButti K."/>
            <person name="Lipzen A."/>
            <person name="Mondo S."/>
            <person name="Riley R."/>
            <person name="Salamov A."/>
            <person name="Simmons B.A."/>
            <person name="Magnuson J.K."/>
            <person name="Henrissat B."/>
            <person name="Mortensen U.H."/>
            <person name="Larsen T.O."/>
            <person name="Devries R.P."/>
            <person name="Grigoriev I.V."/>
            <person name="Machida M."/>
            <person name="Baker S.E."/>
            <person name="Andersen M.R."/>
        </authorList>
    </citation>
    <scope>NUCLEOTIDE SEQUENCE [LARGE SCALE GENOMIC DNA]</scope>
    <source>
        <strain evidence="9 10">IBT 18842</strain>
    </source>
</reference>
<evidence type="ECO:0000313" key="9">
    <source>
        <dbReference type="EMBL" id="KAE8151522.1"/>
    </source>
</evidence>